<comment type="caution">
    <text evidence="1">The sequence shown here is derived from an EMBL/GenBank/DDBJ whole genome shotgun (WGS) entry which is preliminary data.</text>
</comment>
<keyword evidence="2" id="KW-1185">Reference proteome</keyword>
<proteinExistence type="predicted"/>
<accession>A0AAV8YNM9</accession>
<organism evidence="1 2">
    <name type="scientific">Aromia moschata</name>
    <dbReference type="NCBI Taxonomy" id="1265417"/>
    <lineage>
        <taxon>Eukaryota</taxon>
        <taxon>Metazoa</taxon>
        <taxon>Ecdysozoa</taxon>
        <taxon>Arthropoda</taxon>
        <taxon>Hexapoda</taxon>
        <taxon>Insecta</taxon>
        <taxon>Pterygota</taxon>
        <taxon>Neoptera</taxon>
        <taxon>Endopterygota</taxon>
        <taxon>Coleoptera</taxon>
        <taxon>Polyphaga</taxon>
        <taxon>Cucujiformia</taxon>
        <taxon>Chrysomeloidea</taxon>
        <taxon>Cerambycidae</taxon>
        <taxon>Cerambycinae</taxon>
        <taxon>Callichromatini</taxon>
        <taxon>Aromia</taxon>
    </lineage>
</organism>
<sequence>MDIPRLETKLYLDWVQPIEYLKPTIPEELVEKYKVQIRDLLDNQRIGPELRVQDFDMYLSLMNGTDETFIQNFLVETHSFEEYTVQIEKYKYLMDTIPLATQYIIRMDMYDMDRTELIRALELAR</sequence>
<dbReference type="EMBL" id="JAPWTK010000071">
    <property type="protein sequence ID" value="KAJ8952272.1"/>
    <property type="molecule type" value="Genomic_DNA"/>
</dbReference>
<name>A0AAV8YNM9_9CUCU</name>
<evidence type="ECO:0000313" key="1">
    <source>
        <dbReference type="EMBL" id="KAJ8952272.1"/>
    </source>
</evidence>
<dbReference type="AlphaFoldDB" id="A0AAV8YNM9"/>
<evidence type="ECO:0000313" key="2">
    <source>
        <dbReference type="Proteomes" id="UP001162162"/>
    </source>
</evidence>
<gene>
    <name evidence="1" type="ORF">NQ318_007439</name>
</gene>
<protein>
    <submittedName>
        <fullName evidence="1">Uncharacterized protein</fullName>
    </submittedName>
</protein>
<dbReference type="Proteomes" id="UP001162162">
    <property type="component" value="Unassembled WGS sequence"/>
</dbReference>
<reference evidence="1" key="1">
    <citation type="journal article" date="2023" name="Insect Mol. Biol.">
        <title>Genome sequencing provides insights into the evolution of gene families encoding plant cell wall-degrading enzymes in longhorned beetles.</title>
        <authorList>
            <person name="Shin N.R."/>
            <person name="Okamura Y."/>
            <person name="Kirsch R."/>
            <person name="Pauchet Y."/>
        </authorList>
    </citation>
    <scope>NUCLEOTIDE SEQUENCE</scope>
    <source>
        <strain evidence="1">AMC_N1</strain>
    </source>
</reference>